<accession>A0A3G8GV36</accession>
<gene>
    <name evidence="2" type="ORF">EHF44_00905</name>
</gene>
<dbReference type="KEGG" id="cpau:EHF44_00905"/>
<dbReference type="Proteomes" id="UP000270411">
    <property type="component" value="Plasmid unnamed1"/>
</dbReference>
<feature type="compositionally biased region" description="Basic residues" evidence="1">
    <location>
        <begin position="291"/>
        <end position="300"/>
    </location>
</feature>
<dbReference type="EMBL" id="CP033968">
    <property type="protein sequence ID" value="AZG12073.1"/>
    <property type="molecule type" value="Genomic_DNA"/>
</dbReference>
<dbReference type="AlphaFoldDB" id="A0A3G8GV36"/>
<evidence type="ECO:0000256" key="1">
    <source>
        <dbReference type="SAM" id="MobiDB-lite"/>
    </source>
</evidence>
<feature type="region of interest" description="Disordered" evidence="1">
    <location>
        <begin position="281"/>
        <end position="300"/>
    </location>
</feature>
<reference evidence="3" key="1">
    <citation type="submission" date="2018-11" db="EMBL/GenBank/DDBJ databases">
        <title>FDA dAtabase for Regulatory Grade micrObial Sequences (FDA-ARGOS): Supporting development and validation of Infectious Disease Dx tests.</title>
        <authorList>
            <person name="Goldberg B."/>
            <person name="Campos J."/>
            <person name="Tallon L."/>
            <person name="Sadzewicz L."/>
            <person name="Zhao X."/>
            <person name="Vavikolanu K."/>
            <person name="Mehta A."/>
            <person name="Aluvathingal J."/>
            <person name="Nadendla S."/>
            <person name="Geyer C."/>
            <person name="Nandy P."/>
            <person name="Yan Y."/>
            <person name="Sichtig H."/>
        </authorList>
    </citation>
    <scope>NUCLEOTIDE SEQUENCE [LARGE SCALE GENOMIC DNA]</scope>
    <source>
        <strain evidence="3">FDAARGOS_614</strain>
        <plasmid evidence="3">unnamed1</plasmid>
    </source>
</reference>
<name>A0A3G8GV36_9BURK</name>
<evidence type="ECO:0000313" key="3">
    <source>
        <dbReference type="Proteomes" id="UP000270411"/>
    </source>
</evidence>
<organism evidence="2 3">
    <name type="scientific">Cupriavidus pauculus</name>
    <dbReference type="NCBI Taxonomy" id="82633"/>
    <lineage>
        <taxon>Bacteria</taxon>
        <taxon>Pseudomonadati</taxon>
        <taxon>Pseudomonadota</taxon>
        <taxon>Betaproteobacteria</taxon>
        <taxon>Burkholderiales</taxon>
        <taxon>Burkholderiaceae</taxon>
        <taxon>Cupriavidus</taxon>
    </lineage>
</organism>
<proteinExistence type="predicted"/>
<keyword evidence="2" id="KW-0614">Plasmid</keyword>
<protein>
    <submittedName>
        <fullName evidence="2">Uncharacterized protein</fullName>
    </submittedName>
</protein>
<evidence type="ECO:0000313" key="2">
    <source>
        <dbReference type="EMBL" id="AZG12073.1"/>
    </source>
</evidence>
<sequence length="300" mass="33523">MARASNSSGSSGPYRAATRQQLAGHDALLRWAIGVDGVGLALAELRKQHWLAAAFKSALPSLRKEIEGDLDALESDARQAQIWRQIPELTFGKCVESFDFQFNPGVAQYSEHSVTKQVWGGREEVAEYRPLTVCDATIQVRARAKPEFHLVRNPTYVGSKRTYEHIKSPIDGLRSFYRHWDGQVVVNCYPEESPLTMMGNDLALLSSSCTEYKKRRNGSGNILFVVEDEEAYDFLRRSCNVILHDCGGIAAEELSFFDQWISSKGDEVEVTDLDLADALIPEEGSDTSGKATRRTRRTKS</sequence>
<geneLocation type="plasmid" evidence="2">
    <name>unnamed1</name>
</geneLocation>
<dbReference type="OrthoDB" id="9944341at2"/>
<dbReference type="RefSeq" id="WP_017513222.1">
    <property type="nucleotide sequence ID" value="NZ_CP033968.1"/>
</dbReference>